<keyword evidence="2" id="KW-1185">Reference proteome</keyword>
<name>A0AC60QWB6_IXOPE</name>
<comment type="caution">
    <text evidence="1">The sequence shown here is derived from an EMBL/GenBank/DDBJ whole genome shotgun (WGS) entry which is preliminary data.</text>
</comment>
<accession>A0AC60QWB6</accession>
<sequence>MRNSTQIVQLRVMQPGHPVAGHDDRGGGGSGGGGSIGNGGRGRGNNRGGRMGNRGGFGGPILKRFVRQKFRAPTGAYNAYGRRDAGGDRARFQDDDDDIDMLGGGGNLPDNMRGRFKPYGPYNRNRRKRGGGNDRRPGNEMYVPPHLQKRDGELVWFKVVIPHGKKFGKEFIYREINARTNGPFIPYNYQHDGSYAVFFVNDAASATAIRSLNKTIDTPQGFKMTIMLKNSEIPTVTMDDDIIEALKLVMSQRYDTSLKHLNLSGFHEEPFLKQRKPVLAIKVVTENIPELVSLDLSNNKLSVLYPLAPLQSKCTGLLSLNLCRNKIRKITELDCLKGTGLQELVLDGNPVCDAFTDKTSYVSAVRERFPKVLLLDRQQLPPPISFDLGSPEVIPASKPSYFPSEDVKQVVVQFLEQYFTIFDSKDRSGLLDAYHDNAIFSMNSSKLPMAKTDVREFQRESRNLLKLYHYEARREKLKVGRVNIVSCLNQMPQTQHDPSSFTVDVPLVTPTMMCFAVFGVLRVVHKDVVLPPLKSFTRTFVVVPQGAGFSIVNETLCITGGTEEQAKAFPMRESAPSTSALPSPMGEQERLVLELCAQTRMNRQFSERCLEQNSWDIQKAFAVFTELNVRGGIPPEAFQS</sequence>
<reference evidence="1 2" key="1">
    <citation type="journal article" date="2020" name="Cell">
        <title>Large-Scale Comparative Analyses of Tick Genomes Elucidate Their Genetic Diversity and Vector Capacities.</title>
        <authorList>
            <consortium name="Tick Genome and Microbiome Consortium (TIGMIC)"/>
            <person name="Jia N."/>
            <person name="Wang J."/>
            <person name="Shi W."/>
            <person name="Du L."/>
            <person name="Sun Y."/>
            <person name="Zhan W."/>
            <person name="Jiang J.F."/>
            <person name="Wang Q."/>
            <person name="Zhang B."/>
            <person name="Ji P."/>
            <person name="Bell-Sakyi L."/>
            <person name="Cui X.M."/>
            <person name="Yuan T.T."/>
            <person name="Jiang B.G."/>
            <person name="Yang W.F."/>
            <person name="Lam T.T."/>
            <person name="Chang Q.C."/>
            <person name="Ding S.J."/>
            <person name="Wang X.J."/>
            <person name="Zhu J.G."/>
            <person name="Ruan X.D."/>
            <person name="Zhao L."/>
            <person name="Wei J.T."/>
            <person name="Ye R.Z."/>
            <person name="Que T.C."/>
            <person name="Du C.H."/>
            <person name="Zhou Y.H."/>
            <person name="Cheng J.X."/>
            <person name="Dai P.F."/>
            <person name="Guo W.B."/>
            <person name="Han X.H."/>
            <person name="Huang E.J."/>
            <person name="Li L.F."/>
            <person name="Wei W."/>
            <person name="Gao Y.C."/>
            <person name="Liu J.Z."/>
            <person name="Shao H.Z."/>
            <person name="Wang X."/>
            <person name="Wang C.C."/>
            <person name="Yang T.C."/>
            <person name="Huo Q.B."/>
            <person name="Li W."/>
            <person name="Chen H.Y."/>
            <person name="Chen S.E."/>
            <person name="Zhou L.G."/>
            <person name="Ni X.B."/>
            <person name="Tian J.H."/>
            <person name="Sheng Y."/>
            <person name="Liu T."/>
            <person name="Pan Y.S."/>
            <person name="Xia L.Y."/>
            <person name="Li J."/>
            <person name="Zhao F."/>
            <person name="Cao W.C."/>
        </authorList>
    </citation>
    <scope>NUCLEOTIDE SEQUENCE [LARGE SCALE GENOMIC DNA]</scope>
    <source>
        <strain evidence="1">Iper-2018</strain>
    </source>
</reference>
<organism evidence="1 2">
    <name type="scientific">Ixodes persulcatus</name>
    <name type="common">Taiga tick</name>
    <dbReference type="NCBI Taxonomy" id="34615"/>
    <lineage>
        <taxon>Eukaryota</taxon>
        <taxon>Metazoa</taxon>
        <taxon>Ecdysozoa</taxon>
        <taxon>Arthropoda</taxon>
        <taxon>Chelicerata</taxon>
        <taxon>Arachnida</taxon>
        <taxon>Acari</taxon>
        <taxon>Parasitiformes</taxon>
        <taxon>Ixodida</taxon>
        <taxon>Ixodoidea</taxon>
        <taxon>Ixodidae</taxon>
        <taxon>Ixodinae</taxon>
        <taxon>Ixodes</taxon>
    </lineage>
</organism>
<proteinExistence type="predicted"/>
<dbReference type="EMBL" id="JABSTQ010003347">
    <property type="protein sequence ID" value="KAG0443480.1"/>
    <property type="molecule type" value="Genomic_DNA"/>
</dbReference>
<dbReference type="Proteomes" id="UP000805193">
    <property type="component" value="Unassembled WGS sequence"/>
</dbReference>
<evidence type="ECO:0000313" key="2">
    <source>
        <dbReference type="Proteomes" id="UP000805193"/>
    </source>
</evidence>
<evidence type="ECO:0000313" key="1">
    <source>
        <dbReference type="EMBL" id="KAG0443480.1"/>
    </source>
</evidence>
<protein>
    <submittedName>
        <fullName evidence="1">Uncharacterized protein</fullName>
    </submittedName>
</protein>
<gene>
    <name evidence="1" type="ORF">HPB47_014868</name>
</gene>